<accession>A0A179HZ27</accession>
<name>A0A179HZ27_PURLI</name>
<evidence type="ECO:0000313" key="2">
    <source>
        <dbReference type="EMBL" id="OAQ86773.1"/>
    </source>
</evidence>
<evidence type="ECO:0000313" key="3">
    <source>
        <dbReference type="EMBL" id="OAQ94738.1"/>
    </source>
</evidence>
<protein>
    <submittedName>
        <fullName evidence="3">Uncharacterized protein</fullName>
    </submittedName>
</protein>
<dbReference type="EMBL" id="LSBI01000001">
    <property type="protein sequence ID" value="OAQ94738.1"/>
    <property type="molecule type" value="Genomic_DNA"/>
</dbReference>
<dbReference type="Proteomes" id="UP000078240">
    <property type="component" value="Unassembled WGS sequence"/>
</dbReference>
<evidence type="ECO:0000313" key="4">
    <source>
        <dbReference type="Proteomes" id="UP000078340"/>
    </source>
</evidence>
<dbReference type="AlphaFoldDB" id="A0A179HZ27"/>
<organism evidence="3 4">
    <name type="scientific">Purpureocillium lilacinum</name>
    <name type="common">Paecilomyces lilacinus</name>
    <dbReference type="NCBI Taxonomy" id="33203"/>
    <lineage>
        <taxon>Eukaryota</taxon>
        <taxon>Fungi</taxon>
        <taxon>Dikarya</taxon>
        <taxon>Ascomycota</taxon>
        <taxon>Pezizomycotina</taxon>
        <taxon>Sordariomycetes</taxon>
        <taxon>Hypocreomycetidae</taxon>
        <taxon>Hypocreales</taxon>
        <taxon>Ophiocordycipitaceae</taxon>
        <taxon>Purpureocillium</taxon>
    </lineage>
</organism>
<dbReference type="EMBL" id="LSBH01000001">
    <property type="protein sequence ID" value="OAQ86773.1"/>
    <property type="molecule type" value="Genomic_DNA"/>
</dbReference>
<evidence type="ECO:0000256" key="1">
    <source>
        <dbReference type="SAM" id="MobiDB-lite"/>
    </source>
</evidence>
<reference evidence="3 4" key="1">
    <citation type="submission" date="2016-02" db="EMBL/GenBank/DDBJ databases">
        <title>Biosynthesis of antibiotic leucinostatins and their inhibition on Phytophthora in bio-control Purpureocillium lilacinum.</title>
        <authorList>
            <person name="Wang G."/>
            <person name="Liu Z."/>
            <person name="Lin R."/>
            <person name="Li E."/>
            <person name="Mao Z."/>
            <person name="Ling J."/>
            <person name="Yin W."/>
            <person name="Xie B."/>
        </authorList>
    </citation>
    <scope>NUCLEOTIDE SEQUENCE [LARGE SCALE GENOMIC DNA]</scope>
    <source>
        <strain evidence="2">PLBJ-1</strain>
        <strain evidence="3">PLFJ-1</strain>
    </source>
</reference>
<comment type="caution">
    <text evidence="3">The sequence shown here is derived from an EMBL/GenBank/DDBJ whole genome shotgun (WGS) entry which is preliminary data.</text>
</comment>
<gene>
    <name evidence="2" type="ORF">VFPBJ_00813</name>
    <name evidence="3" type="ORF">VFPFJ_00847</name>
</gene>
<sequence length="65" mass="6597">MHGTQGAATRNPAAPAPLLPLSCTDSGRRGTAGPAAHQLSPKARLLSTLGQETAPASCRQACFAR</sequence>
<feature type="region of interest" description="Disordered" evidence="1">
    <location>
        <begin position="1"/>
        <end position="40"/>
    </location>
</feature>
<dbReference type="Proteomes" id="UP000078340">
    <property type="component" value="Unassembled WGS sequence"/>
</dbReference>
<proteinExistence type="predicted"/>